<feature type="transmembrane region" description="Helical" evidence="1">
    <location>
        <begin position="12"/>
        <end position="34"/>
    </location>
</feature>
<proteinExistence type="predicted"/>
<keyword evidence="1" id="KW-1133">Transmembrane helix</keyword>
<sequence length="74" mass="8512">MKRHDFVSWLGDIAWEVIGELVFFGLVVLVSWLVYGELRWPFVAAVFLGVNAVLVVIALAVWLGRRARRSRTKR</sequence>
<accession>A0A3S0VB49</accession>
<dbReference type="AlphaFoldDB" id="A0A3S0VB49"/>
<evidence type="ECO:0000313" key="2">
    <source>
        <dbReference type="EMBL" id="RUR01261.1"/>
    </source>
</evidence>
<feature type="transmembrane region" description="Helical" evidence="1">
    <location>
        <begin position="40"/>
        <end position="64"/>
    </location>
</feature>
<evidence type="ECO:0000256" key="1">
    <source>
        <dbReference type="SAM" id="Phobius"/>
    </source>
</evidence>
<organism evidence="2 3">
    <name type="scientific">Labedella endophytica</name>
    <dbReference type="NCBI Taxonomy" id="1523160"/>
    <lineage>
        <taxon>Bacteria</taxon>
        <taxon>Bacillati</taxon>
        <taxon>Actinomycetota</taxon>
        <taxon>Actinomycetes</taxon>
        <taxon>Micrococcales</taxon>
        <taxon>Microbacteriaceae</taxon>
        <taxon>Labedella</taxon>
    </lineage>
</organism>
<evidence type="ECO:0000313" key="3">
    <source>
        <dbReference type="Proteomes" id="UP000274909"/>
    </source>
</evidence>
<dbReference type="RefSeq" id="WP_127048605.1">
    <property type="nucleotide sequence ID" value="NZ_RZGZ01000002.1"/>
</dbReference>
<keyword evidence="3" id="KW-1185">Reference proteome</keyword>
<name>A0A3S0VB49_9MICO</name>
<gene>
    <name evidence="2" type="ORF">ELQ94_07045</name>
</gene>
<reference evidence="2 3" key="1">
    <citation type="submission" date="2018-12" db="EMBL/GenBank/DDBJ databases">
        <authorList>
            <person name="Li F."/>
        </authorList>
    </citation>
    <scope>NUCLEOTIDE SEQUENCE [LARGE SCALE GENOMIC DNA]</scope>
    <source>
        <strain evidence="2 3">EGI 6500705</strain>
    </source>
</reference>
<protein>
    <submittedName>
        <fullName evidence="2">Uncharacterized protein</fullName>
    </submittedName>
</protein>
<keyword evidence="1" id="KW-0812">Transmembrane</keyword>
<comment type="caution">
    <text evidence="2">The sequence shown here is derived from an EMBL/GenBank/DDBJ whole genome shotgun (WGS) entry which is preliminary data.</text>
</comment>
<dbReference type="Proteomes" id="UP000274909">
    <property type="component" value="Unassembled WGS sequence"/>
</dbReference>
<keyword evidence="1" id="KW-0472">Membrane</keyword>
<dbReference type="EMBL" id="RZGZ01000002">
    <property type="protein sequence ID" value="RUR01261.1"/>
    <property type="molecule type" value="Genomic_DNA"/>
</dbReference>